<dbReference type="Proteomes" id="UP000824469">
    <property type="component" value="Unassembled WGS sequence"/>
</dbReference>
<keyword evidence="2" id="KW-1185">Reference proteome</keyword>
<gene>
    <name evidence="1" type="ORF">KI387_035601</name>
</gene>
<dbReference type="AlphaFoldDB" id="A0AA38FNU6"/>
<dbReference type="EMBL" id="JAHRHJ020000007">
    <property type="protein sequence ID" value="KAH9307690.1"/>
    <property type="molecule type" value="Genomic_DNA"/>
</dbReference>
<dbReference type="PANTHER" id="PTHR47679:SF1">
    <property type="entry name" value="PROTEIN TORNADO 1"/>
    <property type="match status" value="1"/>
</dbReference>
<reference evidence="1 2" key="1">
    <citation type="journal article" date="2021" name="Nat. Plants">
        <title>The Taxus genome provides insights into paclitaxel biosynthesis.</title>
        <authorList>
            <person name="Xiong X."/>
            <person name="Gou J."/>
            <person name="Liao Q."/>
            <person name="Li Y."/>
            <person name="Zhou Q."/>
            <person name="Bi G."/>
            <person name="Li C."/>
            <person name="Du R."/>
            <person name="Wang X."/>
            <person name="Sun T."/>
            <person name="Guo L."/>
            <person name="Liang H."/>
            <person name="Lu P."/>
            <person name="Wu Y."/>
            <person name="Zhang Z."/>
            <person name="Ro D.K."/>
            <person name="Shang Y."/>
            <person name="Huang S."/>
            <person name="Yan J."/>
        </authorList>
    </citation>
    <scope>NUCLEOTIDE SEQUENCE [LARGE SCALE GENOMIC DNA]</scope>
    <source>
        <strain evidence="1">Ta-2019</strain>
    </source>
</reference>
<comment type="caution">
    <text evidence="1">The sequence shown here is derived from an EMBL/GenBank/DDBJ whole genome shotgun (WGS) entry which is preliminary data.</text>
</comment>
<feature type="non-terminal residue" evidence="1">
    <location>
        <position position="185"/>
    </location>
</feature>
<name>A0AA38FNU6_TAXCH</name>
<protein>
    <submittedName>
        <fullName evidence="1">Uncharacterized protein</fullName>
    </submittedName>
</protein>
<evidence type="ECO:0000313" key="2">
    <source>
        <dbReference type="Proteomes" id="UP000824469"/>
    </source>
</evidence>
<proteinExistence type="predicted"/>
<evidence type="ECO:0000313" key="1">
    <source>
        <dbReference type="EMBL" id="KAH9307690.1"/>
    </source>
</evidence>
<dbReference type="PANTHER" id="PTHR47679">
    <property type="entry name" value="PROTEIN TORNADO 1"/>
    <property type="match status" value="1"/>
</dbReference>
<organism evidence="1 2">
    <name type="scientific">Taxus chinensis</name>
    <name type="common">Chinese yew</name>
    <name type="synonym">Taxus wallichiana var. chinensis</name>
    <dbReference type="NCBI Taxonomy" id="29808"/>
    <lineage>
        <taxon>Eukaryota</taxon>
        <taxon>Viridiplantae</taxon>
        <taxon>Streptophyta</taxon>
        <taxon>Embryophyta</taxon>
        <taxon>Tracheophyta</taxon>
        <taxon>Spermatophyta</taxon>
        <taxon>Pinopsida</taxon>
        <taxon>Pinidae</taxon>
        <taxon>Conifers II</taxon>
        <taxon>Cupressales</taxon>
        <taxon>Taxaceae</taxon>
        <taxon>Taxus</taxon>
    </lineage>
</organism>
<accession>A0AA38FNU6</accession>
<sequence>MFPIPWNIVTVEACIGHVNCLKKCQKEMWSPGLQGFLGDCLTKYQKEMWSPGLGITLMKVDNRTIQSIVPYINGLMKMLTFALKVGAHVIAGMGEMVPDLSREVAKLADSSFIFGRGLGADHQIEKTRSRGLTDRSRDIDYRPLDVNQFRTAQQWLVDFLRTQKYLNGKAIVEKFGLWRVRCLAS</sequence>